<dbReference type="Proteomes" id="UP001139384">
    <property type="component" value="Unassembled WGS sequence"/>
</dbReference>
<feature type="signal peptide" evidence="1">
    <location>
        <begin position="1"/>
        <end position="31"/>
    </location>
</feature>
<feature type="chain" id="PRO_5040721600" description="Secreted protein" evidence="1">
    <location>
        <begin position="32"/>
        <end position="117"/>
    </location>
</feature>
<dbReference type="EMBL" id="JAKEIP010000300">
    <property type="protein sequence ID" value="MCF1599388.1"/>
    <property type="molecule type" value="Genomic_DNA"/>
</dbReference>
<name>A0A9X1Q7B5_STRM4</name>
<evidence type="ECO:0000313" key="3">
    <source>
        <dbReference type="Proteomes" id="UP001139384"/>
    </source>
</evidence>
<proteinExistence type="predicted"/>
<dbReference type="RefSeq" id="WP_234767766.1">
    <property type="nucleotide sequence ID" value="NZ_JAKEIP010000300.1"/>
</dbReference>
<dbReference type="AlphaFoldDB" id="A0A9X1Q7B5"/>
<evidence type="ECO:0008006" key="4">
    <source>
        <dbReference type="Google" id="ProtNLM"/>
    </source>
</evidence>
<evidence type="ECO:0000313" key="2">
    <source>
        <dbReference type="EMBL" id="MCF1599388.1"/>
    </source>
</evidence>
<gene>
    <name evidence="2" type="ORF">L0P92_38415</name>
</gene>
<sequence>MKATQRLAALTGSAALVLTGLTTLTATPAAAATCHNNLKVEEAFGKVTFSRCYRDTSLGSREFKVQGTVTDTKTDGCNVRVTFKFKHSSAKYETGSSRSFTSLWHIGIPSVSLSKVC</sequence>
<keyword evidence="3" id="KW-1185">Reference proteome</keyword>
<reference evidence="2" key="1">
    <citation type="submission" date="2022-01" db="EMBL/GenBank/DDBJ databases">
        <title>Draft Genome Sequences of Seven Type Strains of the Genus Streptomyces.</title>
        <authorList>
            <person name="Aziz S."/>
            <person name="Coretto E."/>
            <person name="Chronakova A."/>
            <person name="Sproer C."/>
            <person name="Huber K."/>
            <person name="Nouioui I."/>
            <person name="Gross H."/>
        </authorList>
    </citation>
    <scope>NUCLEOTIDE SEQUENCE</scope>
    <source>
        <strain evidence="2">DSM 103493</strain>
    </source>
</reference>
<evidence type="ECO:0000256" key="1">
    <source>
        <dbReference type="SAM" id="SignalP"/>
    </source>
</evidence>
<accession>A0A9X1Q7B5</accession>
<organism evidence="2 3">
    <name type="scientific">Streptomyces muensis</name>
    <dbReference type="NCBI Taxonomy" id="1077944"/>
    <lineage>
        <taxon>Bacteria</taxon>
        <taxon>Bacillati</taxon>
        <taxon>Actinomycetota</taxon>
        <taxon>Actinomycetes</taxon>
        <taxon>Kitasatosporales</taxon>
        <taxon>Streptomycetaceae</taxon>
        <taxon>Streptomyces</taxon>
    </lineage>
</organism>
<comment type="caution">
    <text evidence="2">The sequence shown here is derived from an EMBL/GenBank/DDBJ whole genome shotgun (WGS) entry which is preliminary data.</text>
</comment>
<keyword evidence="1" id="KW-0732">Signal</keyword>
<protein>
    <recommendedName>
        <fullName evidence="4">Secreted protein</fullName>
    </recommendedName>
</protein>